<dbReference type="EMBL" id="BJWL01000029">
    <property type="protein sequence ID" value="GFZ22016.1"/>
    <property type="molecule type" value="Genomic_DNA"/>
</dbReference>
<protein>
    <submittedName>
        <fullName evidence="1">Uncharacterized protein</fullName>
    </submittedName>
</protein>
<reference evidence="1 2" key="1">
    <citation type="submission" date="2019-07" db="EMBL/GenBank/DDBJ databases">
        <title>De Novo Assembly of kiwifruit Actinidia rufa.</title>
        <authorList>
            <person name="Sugita-Konishi S."/>
            <person name="Sato K."/>
            <person name="Mori E."/>
            <person name="Abe Y."/>
            <person name="Kisaki G."/>
            <person name="Hamano K."/>
            <person name="Suezawa K."/>
            <person name="Otani M."/>
            <person name="Fukuda T."/>
            <person name="Manabe T."/>
            <person name="Gomi K."/>
            <person name="Tabuchi M."/>
            <person name="Akimitsu K."/>
            <person name="Kataoka I."/>
        </authorList>
    </citation>
    <scope>NUCLEOTIDE SEQUENCE [LARGE SCALE GENOMIC DNA]</scope>
    <source>
        <strain evidence="2">cv. Fuchu</strain>
    </source>
</reference>
<organism evidence="1 2">
    <name type="scientific">Actinidia rufa</name>
    <dbReference type="NCBI Taxonomy" id="165716"/>
    <lineage>
        <taxon>Eukaryota</taxon>
        <taxon>Viridiplantae</taxon>
        <taxon>Streptophyta</taxon>
        <taxon>Embryophyta</taxon>
        <taxon>Tracheophyta</taxon>
        <taxon>Spermatophyta</taxon>
        <taxon>Magnoliopsida</taxon>
        <taxon>eudicotyledons</taxon>
        <taxon>Gunneridae</taxon>
        <taxon>Pentapetalae</taxon>
        <taxon>asterids</taxon>
        <taxon>Ericales</taxon>
        <taxon>Actinidiaceae</taxon>
        <taxon>Actinidia</taxon>
    </lineage>
</organism>
<dbReference type="AlphaFoldDB" id="A0A7J0HFU7"/>
<evidence type="ECO:0000313" key="1">
    <source>
        <dbReference type="EMBL" id="GFZ22016.1"/>
    </source>
</evidence>
<evidence type="ECO:0000313" key="2">
    <source>
        <dbReference type="Proteomes" id="UP000585474"/>
    </source>
</evidence>
<comment type="caution">
    <text evidence="1">The sequence shown here is derived from an EMBL/GenBank/DDBJ whole genome shotgun (WGS) entry which is preliminary data.</text>
</comment>
<name>A0A7J0HFU7_9ERIC</name>
<accession>A0A7J0HFU7</accession>
<keyword evidence="2" id="KW-1185">Reference proteome</keyword>
<proteinExistence type="predicted"/>
<dbReference type="Proteomes" id="UP000585474">
    <property type="component" value="Unassembled WGS sequence"/>
</dbReference>
<sequence length="339" mass="37994">MEIAAGGVESRELGRGGWFLFLLEEDRGQFLVTKATNAGKAIAFNLKQKDVTEAAEEVSAWVLGKIEGMCLAQGVTCEGYEDCMLRLFADIQKRWRSTTKGQTSSEARLVPRKIGRPGRLSGLAFGGKQSCLPRLISDSVPIMLDCVGISRGPFSILLGIERKTLWVWLEGGWKGIGRKSELSSAKKLKSLKYNLKVRNKEVPISYGRGLWKDITRVWEDFQSRSFFKVANERRARYWQDTRCRHWPFQETFLDLFNTADREALVADSRSHGHGAKVWPPVSKISAGLRNGLSGGFAWTSCGLRRSLEGLCLWCLVIRELLAWVTIAFLGGVRGSPKLY</sequence>
<gene>
    <name evidence="1" type="ORF">Acr_29g0011780</name>
</gene>